<name>A0A2N9HNS8_FAGSY</name>
<evidence type="ECO:0000256" key="13">
    <source>
        <dbReference type="ARBA" id="ARBA00023180"/>
    </source>
</evidence>
<keyword evidence="7" id="KW-0547">Nucleotide-binding</keyword>
<evidence type="ECO:0000256" key="4">
    <source>
        <dbReference type="ARBA" id="ARBA00022692"/>
    </source>
</evidence>
<feature type="compositionally biased region" description="Polar residues" evidence="14">
    <location>
        <begin position="760"/>
        <end position="774"/>
    </location>
</feature>
<dbReference type="InterPro" id="IPR013103">
    <property type="entry name" value="RVT_2"/>
</dbReference>
<keyword evidence="8" id="KW-0378">Hydrolase</keyword>
<dbReference type="InterPro" id="IPR025724">
    <property type="entry name" value="GAG-pre-integrase_dom"/>
</dbReference>
<dbReference type="InterPro" id="IPR001584">
    <property type="entry name" value="Integrase_cat-core"/>
</dbReference>
<dbReference type="Pfam" id="PF00560">
    <property type="entry name" value="LRR_1"/>
    <property type="match status" value="4"/>
</dbReference>
<dbReference type="Gene3D" id="3.80.10.10">
    <property type="entry name" value="Ribonuclease Inhibitor"/>
    <property type="match status" value="1"/>
</dbReference>
<feature type="region of interest" description="Disordered" evidence="14">
    <location>
        <begin position="735"/>
        <end position="805"/>
    </location>
</feature>
<sequence length="1716" mass="194539">MGDLQVVGGIKKLNNKNYNTWATCIESYLQGQDLWEVVGGSEVTQPAVEDASGTLRKWKIKAGKAMFALKTTIEEEMLEHIRDAKTPKEAWDTFVTLFSKKNDTRLQLLENELLSMAQRDMTIAQYFHKVKAICREISQLDPTAPIGESRIKRIIIHGLRPEYRGFVTAIQGWPTQPSLVEFENLLADQEAMAKQMGGVSLKGEEEALYTSKTRGTFKRNTGSESKKDGDKVKSHQGKGRLSSRGSFEESSSKENSEDGWDAEALFAMEEKELALTVTTPEQIDYKNDWIVDSGCSNHMTGDKHKLQNLSEYKGGRVVVTADNSRLPIAHIGKTIVTPRYNSNQVPLQDVYHVPGMKKNLLSVAQLTLSGHYVLFGPQDVKVYRDLKISETPIMEGQRLESVYVMSAESAYVDRTRKNETTDLWHMRLGHVSYSKLSIMVKKSMLKGLPQLDVRTDTVCAGCQYGKAHQLPYKESKFKAKEPLELVHSDVFGPVKQPSIGGMRYMVTFIDDFSRYVWVFFMKEKSDTFSKFKEFRESAEGEVGKKIGCLRTDNGGEYSSSEFSQYLRECQIRHQYTCANTPQQNGIAERKNRHLAEVCRSMLHAKNVPGRFWAEAMRTAAFVINRLPQPRLEFVSPFEKLWNMKPTVSYFRVFGCVCYVFVPNHLRSKFDKKAVRCIFVGYDSQRKGWKCCDPTSGRCYTSRDVVFDEASSWWSSEKEVLSDSREFGDKLQQKMGEHTVQLQPSSDESGDSNGDDVEQRVAQNPWQTGVYQQPNEEGGPTETEELTPQSQLRRSTRTRRPNPKYANAAIVEEATIIEPETFEEASQSSEWMKAMEEEIHALKQNQTWDLMPKPRDVKPISCKWVYKIKRRPDGSIERYKARLVARGFSQQYGLDYDETFSPVAKLTTVRVLLALAANKDWNLWQMDVKNAFLHGELDREIYMIQPMGFQNQDHPEYVCKLRKALYGLKQAPRAWYGKIAEFLTQSGYSVTPADTSLFVKANEGKLAIVLVYVDDLVITGDDEEEILRTKENLSVRFQMKELGQLKHFLGLEVDRTREGIFLCQQKYSKDLLKRFGMLECKPISKPMEPNAKMCAHEGKDLEDATMYRQLVGSLIYLTLTRPDISYAVSVMSRYMQNPKKPHLEAVRRILRYVKSTIDYGLLYKKGEDCKLVGYCDADYAGDHDTRRSTTGYVFKLGSGTISWCSKRQPTVSLSTTEAEYRAAAMAAQESTWLMQLMRDLHQPIDYAVSLHCDNQSAIRLAENPEFHARTKHVEVHYHFVREKVLEGKIKMYQTKTENQVADIFTKGLNTAKFRDFRKQLVNQLNGTLPDNIGLALPNLKYLSISTNKFFGPIPASLSNASRLEIIALSKNKFVGQVPTDLGNLLDLRWLGVGRNNLGSNSSKDLNFMKFQKLEGLALGGNRLSRHIPSSIGNLTQLVKLYLSQNNLEGSIPSSFGNCKYLQDLEISENNLSGAIPISLFPQLLVLNLSLSGTLPVELGNLKMINQLDVSKYNLSGEIPRTILDCLSLGYLYLQGNSFQGTLPPSLASLRGLQFLDISRNNLSRTIPKDLQILSLLLYLNLSFNNLEGEVPTEGVFRNASTIAVTRNKKLCGGIPELQLQACDYKVMKRGKSHAFKLTVIIVCGIVCFILSSLFLVLYWRRKSKRKSSSTLSNTELISKVSYNRLYQVIGGFSPNNLIGSSGLAQYIKEKELLIKKK</sequence>
<evidence type="ECO:0000256" key="1">
    <source>
        <dbReference type="ARBA" id="ARBA00004479"/>
    </source>
</evidence>
<dbReference type="PANTHER" id="PTHR48053">
    <property type="entry name" value="LEUCINE RICH REPEAT FAMILY PROTEIN, EXPRESSED"/>
    <property type="match status" value="1"/>
</dbReference>
<dbReference type="SUPFAM" id="SSF56672">
    <property type="entry name" value="DNA/RNA polymerases"/>
    <property type="match status" value="1"/>
</dbReference>
<feature type="transmembrane region" description="Helical" evidence="15">
    <location>
        <begin position="1636"/>
        <end position="1658"/>
    </location>
</feature>
<accession>A0A2N9HNS8</accession>
<dbReference type="GO" id="GO:0005524">
    <property type="term" value="F:ATP binding"/>
    <property type="evidence" value="ECO:0007669"/>
    <property type="project" value="UniProtKB-KW"/>
</dbReference>
<keyword evidence="10 15" id="KW-1133">Transmembrane helix</keyword>
<dbReference type="InterPro" id="IPR001611">
    <property type="entry name" value="Leu-rich_rpt"/>
</dbReference>
<dbReference type="SMART" id="SM00369">
    <property type="entry name" value="LRR_TYP"/>
    <property type="match status" value="4"/>
</dbReference>
<dbReference type="InterPro" id="IPR043502">
    <property type="entry name" value="DNA/RNA_pol_sf"/>
</dbReference>
<evidence type="ECO:0000256" key="8">
    <source>
        <dbReference type="ARBA" id="ARBA00022750"/>
    </source>
</evidence>
<dbReference type="Pfam" id="PF14223">
    <property type="entry name" value="Retrotran_gag_2"/>
    <property type="match status" value="1"/>
</dbReference>
<evidence type="ECO:0000256" key="15">
    <source>
        <dbReference type="SAM" id="Phobius"/>
    </source>
</evidence>
<dbReference type="PANTHER" id="PTHR48053:SF37">
    <property type="entry name" value="LEUCINE-RICH REPEAT PROTEIN KINASE FAMILY PROTEIN"/>
    <property type="match status" value="1"/>
</dbReference>
<evidence type="ECO:0000256" key="2">
    <source>
        <dbReference type="ARBA" id="ARBA00009592"/>
    </source>
</evidence>
<dbReference type="Pfam" id="PF00665">
    <property type="entry name" value="rve"/>
    <property type="match status" value="1"/>
</dbReference>
<evidence type="ECO:0000256" key="10">
    <source>
        <dbReference type="ARBA" id="ARBA00022989"/>
    </source>
</evidence>
<dbReference type="FunFam" id="3.80.10.10:FF:000111">
    <property type="entry name" value="LRR receptor-like serine/threonine-protein kinase ERECTA"/>
    <property type="match status" value="1"/>
</dbReference>
<dbReference type="Pfam" id="PF25597">
    <property type="entry name" value="SH3_retrovirus"/>
    <property type="match status" value="1"/>
</dbReference>
<keyword evidence="11 15" id="KW-0472">Membrane</keyword>
<feature type="domain" description="Integrase catalytic" evidence="16">
    <location>
        <begin position="478"/>
        <end position="644"/>
    </location>
</feature>
<evidence type="ECO:0000256" key="7">
    <source>
        <dbReference type="ARBA" id="ARBA00022741"/>
    </source>
</evidence>
<feature type="compositionally biased region" description="Basic and acidic residues" evidence="14">
    <location>
        <begin position="246"/>
        <end position="256"/>
    </location>
</feature>
<evidence type="ECO:0000256" key="12">
    <source>
        <dbReference type="ARBA" id="ARBA00023170"/>
    </source>
</evidence>
<evidence type="ECO:0000256" key="3">
    <source>
        <dbReference type="ARBA" id="ARBA00022614"/>
    </source>
</evidence>
<feature type="region of interest" description="Disordered" evidence="14">
    <location>
        <begin position="211"/>
        <end position="259"/>
    </location>
</feature>
<dbReference type="Pfam" id="PF07727">
    <property type="entry name" value="RVT_2"/>
    <property type="match status" value="1"/>
</dbReference>
<dbReference type="Pfam" id="PF22936">
    <property type="entry name" value="Pol_BBD"/>
    <property type="match status" value="1"/>
</dbReference>
<dbReference type="Gene3D" id="3.30.420.10">
    <property type="entry name" value="Ribonuclease H-like superfamily/Ribonuclease H"/>
    <property type="match status" value="1"/>
</dbReference>
<keyword evidence="6" id="KW-0677">Repeat</keyword>
<dbReference type="GO" id="GO:0003676">
    <property type="term" value="F:nucleic acid binding"/>
    <property type="evidence" value="ECO:0007669"/>
    <property type="project" value="InterPro"/>
</dbReference>
<dbReference type="InterPro" id="IPR003591">
    <property type="entry name" value="Leu-rich_rpt_typical-subtyp"/>
</dbReference>
<organism evidence="17">
    <name type="scientific">Fagus sylvatica</name>
    <name type="common">Beechnut</name>
    <dbReference type="NCBI Taxonomy" id="28930"/>
    <lineage>
        <taxon>Eukaryota</taxon>
        <taxon>Viridiplantae</taxon>
        <taxon>Streptophyta</taxon>
        <taxon>Embryophyta</taxon>
        <taxon>Tracheophyta</taxon>
        <taxon>Spermatophyta</taxon>
        <taxon>Magnoliopsida</taxon>
        <taxon>eudicotyledons</taxon>
        <taxon>Gunneridae</taxon>
        <taxon>Pentapetalae</taxon>
        <taxon>rosids</taxon>
        <taxon>fabids</taxon>
        <taxon>Fagales</taxon>
        <taxon>Fagaceae</taxon>
        <taxon>Fagus</taxon>
    </lineage>
</organism>
<evidence type="ECO:0000259" key="16">
    <source>
        <dbReference type="PROSITE" id="PS50994"/>
    </source>
</evidence>
<dbReference type="PROSITE" id="PS50994">
    <property type="entry name" value="INTEGRASE"/>
    <property type="match status" value="1"/>
</dbReference>
<evidence type="ECO:0000256" key="9">
    <source>
        <dbReference type="ARBA" id="ARBA00022840"/>
    </source>
</evidence>
<comment type="similarity">
    <text evidence="2">Belongs to the RLP family.</text>
</comment>
<feature type="compositionally biased region" description="Low complexity" evidence="14">
    <location>
        <begin position="775"/>
        <end position="792"/>
    </location>
</feature>
<keyword evidence="13" id="KW-0325">Glycoprotein</keyword>
<gene>
    <name evidence="17" type="ORF">FSB_LOCUS43708</name>
</gene>
<feature type="compositionally biased region" description="Polar residues" evidence="14">
    <location>
        <begin position="211"/>
        <end position="223"/>
    </location>
</feature>
<comment type="subcellular location">
    <subcellularLocation>
        <location evidence="1">Membrane</location>
        <topology evidence="1">Single-pass type I membrane protein</topology>
    </subcellularLocation>
</comment>
<dbReference type="InterPro" id="IPR012337">
    <property type="entry name" value="RNaseH-like_sf"/>
</dbReference>
<dbReference type="InterPro" id="IPR057670">
    <property type="entry name" value="SH3_retrovirus"/>
</dbReference>
<protein>
    <recommendedName>
        <fullName evidence="16">Integrase catalytic domain-containing protein</fullName>
    </recommendedName>
</protein>
<dbReference type="InterPro" id="IPR036397">
    <property type="entry name" value="RNaseH_sf"/>
</dbReference>
<dbReference type="SUPFAM" id="SSF53098">
    <property type="entry name" value="Ribonuclease H-like"/>
    <property type="match status" value="1"/>
</dbReference>
<reference evidence="17" key="1">
    <citation type="submission" date="2018-02" db="EMBL/GenBank/DDBJ databases">
        <authorList>
            <person name="Cohen D.B."/>
            <person name="Kent A.D."/>
        </authorList>
    </citation>
    <scope>NUCLEOTIDE SEQUENCE</scope>
</reference>
<proteinExistence type="inferred from homology"/>
<dbReference type="InterPro" id="IPR051716">
    <property type="entry name" value="Plant_RL_S/T_kinase"/>
</dbReference>
<dbReference type="Pfam" id="PF13976">
    <property type="entry name" value="gag_pre-integrs"/>
    <property type="match status" value="1"/>
</dbReference>
<dbReference type="SUPFAM" id="SSF52058">
    <property type="entry name" value="L domain-like"/>
    <property type="match status" value="1"/>
</dbReference>
<dbReference type="GO" id="GO:0015074">
    <property type="term" value="P:DNA integration"/>
    <property type="evidence" value="ECO:0007669"/>
    <property type="project" value="InterPro"/>
</dbReference>
<keyword evidence="8" id="KW-0645">Protease</keyword>
<keyword evidence="5" id="KW-0732">Signal</keyword>
<dbReference type="InterPro" id="IPR054722">
    <property type="entry name" value="PolX-like_BBD"/>
</dbReference>
<dbReference type="EMBL" id="OIVN01004168">
    <property type="protein sequence ID" value="SPD15826.1"/>
    <property type="molecule type" value="Genomic_DNA"/>
</dbReference>
<evidence type="ECO:0000256" key="11">
    <source>
        <dbReference type="ARBA" id="ARBA00023136"/>
    </source>
</evidence>
<evidence type="ECO:0000256" key="5">
    <source>
        <dbReference type="ARBA" id="ARBA00022729"/>
    </source>
</evidence>
<evidence type="ECO:0000256" key="6">
    <source>
        <dbReference type="ARBA" id="ARBA00022737"/>
    </source>
</evidence>
<evidence type="ECO:0000256" key="14">
    <source>
        <dbReference type="SAM" id="MobiDB-lite"/>
    </source>
</evidence>
<dbReference type="FunFam" id="3.80.10.10:FF:000041">
    <property type="entry name" value="LRR receptor-like serine/threonine-protein kinase ERECTA"/>
    <property type="match status" value="1"/>
</dbReference>
<keyword evidence="3" id="KW-0433">Leucine-rich repeat</keyword>
<keyword evidence="9" id="KW-0067">ATP-binding</keyword>
<feature type="compositionally biased region" description="Basic and acidic residues" evidence="14">
    <location>
        <begin position="224"/>
        <end position="233"/>
    </location>
</feature>
<evidence type="ECO:0000313" key="17">
    <source>
        <dbReference type="EMBL" id="SPD15826.1"/>
    </source>
</evidence>
<dbReference type="GO" id="GO:0016020">
    <property type="term" value="C:membrane"/>
    <property type="evidence" value="ECO:0007669"/>
    <property type="project" value="UniProtKB-SubCell"/>
</dbReference>
<dbReference type="InterPro" id="IPR032675">
    <property type="entry name" value="LRR_dom_sf"/>
</dbReference>
<keyword evidence="12" id="KW-0675">Receptor</keyword>
<dbReference type="GO" id="GO:0004190">
    <property type="term" value="F:aspartic-type endopeptidase activity"/>
    <property type="evidence" value="ECO:0007669"/>
    <property type="project" value="UniProtKB-KW"/>
</dbReference>
<keyword evidence="8" id="KW-0064">Aspartyl protease</keyword>
<keyword evidence="4 15" id="KW-0812">Transmembrane</keyword>
<dbReference type="CDD" id="cd09272">
    <property type="entry name" value="RNase_HI_RT_Ty1"/>
    <property type="match status" value="1"/>
</dbReference>